<protein>
    <recommendedName>
        <fullName evidence="3">No apical meristem-associated C-terminal domain-containing protein</fullName>
    </recommendedName>
</protein>
<feature type="compositionally biased region" description="Low complexity" evidence="2">
    <location>
        <begin position="102"/>
        <end position="113"/>
    </location>
</feature>
<name>A0A2Z7CQK8_9LAMI</name>
<organism evidence="4 5">
    <name type="scientific">Dorcoceras hygrometricum</name>
    <dbReference type="NCBI Taxonomy" id="472368"/>
    <lineage>
        <taxon>Eukaryota</taxon>
        <taxon>Viridiplantae</taxon>
        <taxon>Streptophyta</taxon>
        <taxon>Embryophyta</taxon>
        <taxon>Tracheophyta</taxon>
        <taxon>Spermatophyta</taxon>
        <taxon>Magnoliopsida</taxon>
        <taxon>eudicotyledons</taxon>
        <taxon>Gunneridae</taxon>
        <taxon>Pentapetalae</taxon>
        <taxon>asterids</taxon>
        <taxon>lamiids</taxon>
        <taxon>Lamiales</taxon>
        <taxon>Gesneriaceae</taxon>
        <taxon>Didymocarpoideae</taxon>
        <taxon>Trichosporeae</taxon>
        <taxon>Loxocarpinae</taxon>
        <taxon>Dorcoceras</taxon>
    </lineage>
</organism>
<sequence length="269" mass="30463">MASNSRAASYNVEEDILLCHIYLDISQNPIIGIRQSIDQFWSRIEEGYNLNKPDNQQARNKRSLQCRMRNILHDISELTGFVSQIEALRPSGASEEDISDMPTPNTPTSGSTGLPSFEINLSSDDTAGGTSSQRPLGVKKAKLKKKTDDNVSELISTMKEGHRDLLNVLQQGSTDLQQNYDIRMLELQNEKKKLEIRQQKIALATLQEENKILYMDLTTIDEPEVRDMVRKERAKILQKRNEARDQREHETFGNYFGDLGGSGSNLGDY</sequence>
<proteinExistence type="predicted"/>
<reference evidence="4 5" key="1">
    <citation type="journal article" date="2015" name="Proc. Natl. Acad. Sci. U.S.A.">
        <title>The resurrection genome of Boea hygrometrica: A blueprint for survival of dehydration.</title>
        <authorList>
            <person name="Xiao L."/>
            <person name="Yang G."/>
            <person name="Zhang L."/>
            <person name="Yang X."/>
            <person name="Zhao S."/>
            <person name="Ji Z."/>
            <person name="Zhou Q."/>
            <person name="Hu M."/>
            <person name="Wang Y."/>
            <person name="Chen M."/>
            <person name="Xu Y."/>
            <person name="Jin H."/>
            <person name="Xiao X."/>
            <person name="Hu G."/>
            <person name="Bao F."/>
            <person name="Hu Y."/>
            <person name="Wan P."/>
            <person name="Li L."/>
            <person name="Deng X."/>
            <person name="Kuang T."/>
            <person name="Xiang C."/>
            <person name="Zhu J.K."/>
            <person name="Oliver M.J."/>
            <person name="He Y."/>
        </authorList>
    </citation>
    <scope>NUCLEOTIDE SEQUENCE [LARGE SCALE GENOMIC DNA]</scope>
    <source>
        <strain evidence="5">cv. XS01</strain>
    </source>
</reference>
<evidence type="ECO:0000313" key="4">
    <source>
        <dbReference type="EMBL" id="KZV49360.1"/>
    </source>
</evidence>
<dbReference type="Proteomes" id="UP000250235">
    <property type="component" value="Unassembled WGS sequence"/>
</dbReference>
<feature type="region of interest" description="Disordered" evidence="2">
    <location>
        <begin position="90"/>
        <end position="113"/>
    </location>
</feature>
<dbReference type="InterPro" id="IPR029466">
    <property type="entry name" value="NAM-associated_C"/>
</dbReference>
<keyword evidence="1" id="KW-0175">Coiled coil</keyword>
<dbReference type="Pfam" id="PF14303">
    <property type="entry name" value="NAM-associated"/>
    <property type="match status" value="1"/>
</dbReference>
<feature type="coiled-coil region" evidence="1">
    <location>
        <begin position="177"/>
        <end position="246"/>
    </location>
</feature>
<evidence type="ECO:0000256" key="1">
    <source>
        <dbReference type="SAM" id="Coils"/>
    </source>
</evidence>
<evidence type="ECO:0000256" key="2">
    <source>
        <dbReference type="SAM" id="MobiDB-lite"/>
    </source>
</evidence>
<feature type="region of interest" description="Disordered" evidence="2">
    <location>
        <begin position="118"/>
        <end position="137"/>
    </location>
</feature>
<dbReference type="PANTHER" id="PTHR45125">
    <property type="entry name" value="F21J9.4-RELATED"/>
    <property type="match status" value="1"/>
</dbReference>
<dbReference type="AlphaFoldDB" id="A0A2Z7CQK8"/>
<keyword evidence="5" id="KW-1185">Reference proteome</keyword>
<dbReference type="EMBL" id="KQ993063">
    <property type="protein sequence ID" value="KZV49360.1"/>
    <property type="molecule type" value="Genomic_DNA"/>
</dbReference>
<feature type="domain" description="No apical meristem-associated C-terminal" evidence="3">
    <location>
        <begin position="94"/>
        <end position="236"/>
    </location>
</feature>
<feature type="compositionally biased region" description="Polar residues" evidence="2">
    <location>
        <begin position="119"/>
        <end position="134"/>
    </location>
</feature>
<dbReference type="PANTHER" id="PTHR45125:SF36">
    <property type="entry name" value="BNAC01G27460D PROTEIN"/>
    <property type="match status" value="1"/>
</dbReference>
<dbReference type="OrthoDB" id="1406386at2759"/>
<gene>
    <name evidence="4" type="ORF">F511_37680</name>
</gene>
<accession>A0A2Z7CQK8</accession>
<evidence type="ECO:0000313" key="5">
    <source>
        <dbReference type="Proteomes" id="UP000250235"/>
    </source>
</evidence>
<evidence type="ECO:0000259" key="3">
    <source>
        <dbReference type="Pfam" id="PF14303"/>
    </source>
</evidence>